<feature type="transmembrane region" description="Helical" evidence="1">
    <location>
        <begin position="107"/>
        <end position="129"/>
    </location>
</feature>
<proteinExistence type="predicted"/>
<accession>A0A067SN19</accession>
<reference evidence="3" key="1">
    <citation type="journal article" date="2014" name="Proc. Natl. Acad. Sci. U.S.A.">
        <title>Extensive sampling of basidiomycete genomes demonstrates inadequacy of the white-rot/brown-rot paradigm for wood decay fungi.</title>
        <authorList>
            <person name="Riley R."/>
            <person name="Salamov A.A."/>
            <person name="Brown D.W."/>
            <person name="Nagy L.G."/>
            <person name="Floudas D."/>
            <person name="Held B.W."/>
            <person name="Levasseur A."/>
            <person name="Lombard V."/>
            <person name="Morin E."/>
            <person name="Otillar R."/>
            <person name="Lindquist E.A."/>
            <person name="Sun H."/>
            <person name="LaButti K.M."/>
            <person name="Schmutz J."/>
            <person name="Jabbour D."/>
            <person name="Luo H."/>
            <person name="Baker S.E."/>
            <person name="Pisabarro A.G."/>
            <person name="Walton J.D."/>
            <person name="Blanchette R.A."/>
            <person name="Henrissat B."/>
            <person name="Martin F."/>
            <person name="Cullen D."/>
            <person name="Hibbett D.S."/>
            <person name="Grigoriev I.V."/>
        </authorList>
    </citation>
    <scope>NUCLEOTIDE SEQUENCE [LARGE SCALE GENOMIC DNA]</scope>
    <source>
        <strain evidence="3">CBS 339.88</strain>
    </source>
</reference>
<feature type="transmembrane region" description="Helical" evidence="1">
    <location>
        <begin position="69"/>
        <end position="95"/>
    </location>
</feature>
<dbReference type="Proteomes" id="UP000027222">
    <property type="component" value="Unassembled WGS sequence"/>
</dbReference>
<sequence>MNTPRPQNFIMFTTSSSLLPLCFCRYRCHRNRYLHHHHHHHLHHLHFVLAPVYHLPASRPDLKLEHRTLTIYLSSIVVIGSSAVPFFRFLLLVFIQSSNHVSRITAAIIFFFPSPFFFLATSTTTIAFLRS</sequence>
<dbReference type="EMBL" id="KL142392">
    <property type="protein sequence ID" value="KDR71412.1"/>
    <property type="molecule type" value="Genomic_DNA"/>
</dbReference>
<gene>
    <name evidence="2" type="ORF">GALMADRAFT_786069</name>
</gene>
<keyword evidence="1" id="KW-0472">Membrane</keyword>
<evidence type="ECO:0000256" key="1">
    <source>
        <dbReference type="SAM" id="Phobius"/>
    </source>
</evidence>
<dbReference type="AlphaFoldDB" id="A0A067SN19"/>
<keyword evidence="1" id="KW-0812">Transmembrane</keyword>
<keyword evidence="3" id="KW-1185">Reference proteome</keyword>
<keyword evidence="1" id="KW-1133">Transmembrane helix</keyword>
<organism evidence="2 3">
    <name type="scientific">Galerina marginata (strain CBS 339.88)</name>
    <dbReference type="NCBI Taxonomy" id="685588"/>
    <lineage>
        <taxon>Eukaryota</taxon>
        <taxon>Fungi</taxon>
        <taxon>Dikarya</taxon>
        <taxon>Basidiomycota</taxon>
        <taxon>Agaricomycotina</taxon>
        <taxon>Agaricomycetes</taxon>
        <taxon>Agaricomycetidae</taxon>
        <taxon>Agaricales</taxon>
        <taxon>Agaricineae</taxon>
        <taxon>Strophariaceae</taxon>
        <taxon>Galerina</taxon>
    </lineage>
</organism>
<evidence type="ECO:0000313" key="2">
    <source>
        <dbReference type="EMBL" id="KDR71412.1"/>
    </source>
</evidence>
<dbReference type="HOGENOM" id="CLU_1927760_0_0_1"/>
<name>A0A067SN19_GALM3</name>
<evidence type="ECO:0000313" key="3">
    <source>
        <dbReference type="Proteomes" id="UP000027222"/>
    </source>
</evidence>
<protein>
    <submittedName>
        <fullName evidence="2">Uncharacterized protein</fullName>
    </submittedName>
</protein>